<dbReference type="PRINTS" id="PR00162">
    <property type="entry name" value="RIESKE"/>
</dbReference>
<dbReference type="PROSITE" id="PS51296">
    <property type="entry name" value="RIESKE"/>
    <property type="match status" value="1"/>
</dbReference>
<evidence type="ECO:0000256" key="4">
    <source>
        <dbReference type="ARBA" id="ARBA00023014"/>
    </source>
</evidence>
<evidence type="ECO:0000259" key="6">
    <source>
        <dbReference type="PROSITE" id="PS51296"/>
    </source>
</evidence>
<dbReference type="Pfam" id="PF00355">
    <property type="entry name" value="Rieske"/>
    <property type="match status" value="1"/>
</dbReference>
<dbReference type="SUPFAM" id="SSF50022">
    <property type="entry name" value="ISP domain"/>
    <property type="match status" value="1"/>
</dbReference>
<dbReference type="Gene3D" id="2.102.10.10">
    <property type="entry name" value="Rieske [2Fe-2S] iron-sulphur domain"/>
    <property type="match status" value="1"/>
</dbReference>
<keyword evidence="5" id="KW-1015">Disulfide bond</keyword>
<dbReference type="Proteomes" id="UP000316425">
    <property type="component" value="Unassembled WGS sequence"/>
</dbReference>
<dbReference type="Gene3D" id="3.30.9.10">
    <property type="entry name" value="D-Amino Acid Oxidase, subunit A, domain 2"/>
    <property type="match status" value="1"/>
</dbReference>
<evidence type="ECO:0000313" key="8">
    <source>
        <dbReference type="Proteomes" id="UP000316425"/>
    </source>
</evidence>
<comment type="caution">
    <text evidence="7">The sequence shown here is derived from an EMBL/GenBank/DDBJ whole genome shotgun (WGS) entry which is preliminary data.</text>
</comment>
<dbReference type="SUPFAM" id="SSF51905">
    <property type="entry name" value="FAD/NAD(P)-binding domain"/>
    <property type="match status" value="1"/>
</dbReference>
<keyword evidence="2" id="KW-0479">Metal-binding</keyword>
<evidence type="ECO:0000256" key="1">
    <source>
        <dbReference type="ARBA" id="ARBA00022714"/>
    </source>
</evidence>
<dbReference type="Gene3D" id="3.50.50.60">
    <property type="entry name" value="FAD/NAD(P)-binding domain"/>
    <property type="match status" value="1"/>
</dbReference>
<evidence type="ECO:0000313" key="7">
    <source>
        <dbReference type="EMBL" id="TSJ66265.1"/>
    </source>
</evidence>
<dbReference type="PANTHER" id="PTHR13847:SF274">
    <property type="entry name" value="RIESKE 2FE-2S IRON-SULFUR PROTEIN YHFW-RELATED"/>
    <property type="match status" value="1"/>
</dbReference>
<organism evidence="7 8">
    <name type="scientific">Allobacillus salarius</name>
    <dbReference type="NCBI Taxonomy" id="1955272"/>
    <lineage>
        <taxon>Bacteria</taxon>
        <taxon>Bacillati</taxon>
        <taxon>Bacillota</taxon>
        <taxon>Bacilli</taxon>
        <taxon>Bacillales</taxon>
        <taxon>Bacillaceae</taxon>
        <taxon>Allobacillus</taxon>
    </lineage>
</organism>
<dbReference type="Pfam" id="PF01266">
    <property type="entry name" value="DAO"/>
    <property type="match status" value="1"/>
</dbReference>
<dbReference type="OrthoDB" id="9767869at2"/>
<dbReference type="InterPro" id="IPR038010">
    <property type="entry name" value="YhfW_C"/>
</dbReference>
<dbReference type="GO" id="GO:0005737">
    <property type="term" value="C:cytoplasm"/>
    <property type="evidence" value="ECO:0007669"/>
    <property type="project" value="TreeGrafter"/>
</dbReference>
<dbReference type="GO" id="GO:0016020">
    <property type="term" value="C:membrane"/>
    <property type="evidence" value="ECO:0007669"/>
    <property type="project" value="InterPro"/>
</dbReference>
<keyword evidence="8" id="KW-1185">Reference proteome</keyword>
<dbReference type="GO" id="GO:0004497">
    <property type="term" value="F:monooxygenase activity"/>
    <property type="evidence" value="ECO:0007669"/>
    <property type="project" value="UniProtKB-ARBA"/>
</dbReference>
<dbReference type="InterPro" id="IPR017941">
    <property type="entry name" value="Rieske_2Fe-2S"/>
</dbReference>
<reference evidence="7 8" key="1">
    <citation type="submission" date="2019-07" db="EMBL/GenBank/DDBJ databases">
        <title>Allobacillus sp. nov. SKP isolated from shrimp paste of Euphausiacea.</title>
        <authorList>
            <person name="Kanchanasin P."/>
            <person name="Tanasupawat S."/>
            <person name="Shi W."/>
            <person name="Wu L."/>
            <person name="Ma J."/>
        </authorList>
    </citation>
    <scope>NUCLEOTIDE SEQUENCE [LARGE SCALE GENOMIC DNA]</scope>
    <source>
        <strain evidence="7 8">SKP4-8</strain>
    </source>
</reference>
<dbReference type="EMBL" id="VMHE01000005">
    <property type="protein sequence ID" value="TSJ66265.1"/>
    <property type="molecule type" value="Genomic_DNA"/>
</dbReference>
<keyword evidence="4" id="KW-0411">Iron-sulfur</keyword>
<dbReference type="PANTHER" id="PTHR13847">
    <property type="entry name" value="SARCOSINE DEHYDROGENASE-RELATED"/>
    <property type="match status" value="1"/>
</dbReference>
<proteinExistence type="predicted"/>
<dbReference type="GO" id="GO:0051537">
    <property type="term" value="F:2 iron, 2 sulfur cluster binding"/>
    <property type="evidence" value="ECO:0007669"/>
    <property type="project" value="UniProtKB-KW"/>
</dbReference>
<sequence>MRRNSMSSLPDLPADAIPFWRESTELSSYPTLEHNLDVDVIIVGGGITGLTAAEILSKEKLNVALIEASRFVSGTTGHTTAKVTAQHGLIYDELINNHGVEPARKYYEANKNAIRYMKDLIEENQIDCDFEQQDAFLYATTGEYANKLETEYKAYDQLNIKGDLTTNIPMDLTIENALSMKNQYQFHPVKYLKHIIRLVDDRGVKLFENTSAIDIQKEDKRVIVKTKNGKEIKANYVIVCSHFPFYEGKALWSTRIYPERSYALSIKANKPYPGGMYLKTDTPKRSIRYQPTDDGELYIIGGENHKTGQGQDMMEHFKALRRFADELFDDYEILNRWSAQDLTSMDKVPYIGPMTKDNPNILIATGYRKWGMTNGTVAAKLLSDLVLGEITPYADLFKPSRFEANPSIQQFVKENVNVAKELVKGKMDRKNNNIDELNNDEATTFRMDGGRKGAYRDSSGELHIVDTTCTHAGCEVNWNSGEKSWDCPCHGSRFSYTGEVLEGPAKEPLQKHDHTMLDSLMPSDWKE</sequence>
<dbReference type="CDD" id="cd03477">
    <property type="entry name" value="Rieske_YhfW_C"/>
    <property type="match status" value="1"/>
</dbReference>
<evidence type="ECO:0000256" key="2">
    <source>
        <dbReference type="ARBA" id="ARBA00022723"/>
    </source>
</evidence>
<dbReference type="GO" id="GO:0016705">
    <property type="term" value="F:oxidoreductase activity, acting on paired donors, with incorporation or reduction of molecular oxygen"/>
    <property type="evidence" value="ECO:0007669"/>
    <property type="project" value="UniProtKB-ARBA"/>
</dbReference>
<keyword evidence="3" id="KW-0408">Iron</keyword>
<dbReference type="InterPro" id="IPR005805">
    <property type="entry name" value="Rieske_Fe-S_prot_C"/>
</dbReference>
<dbReference type="GO" id="GO:0046872">
    <property type="term" value="F:metal ion binding"/>
    <property type="evidence" value="ECO:0007669"/>
    <property type="project" value="UniProtKB-KW"/>
</dbReference>
<dbReference type="InterPro" id="IPR036922">
    <property type="entry name" value="Rieske_2Fe-2S_sf"/>
</dbReference>
<dbReference type="FunFam" id="2.102.10.10:FF:000014">
    <property type="entry name" value="Oxidoreductase, FAD dependent"/>
    <property type="match status" value="1"/>
</dbReference>
<dbReference type="AlphaFoldDB" id="A0A556PPJ2"/>
<gene>
    <name evidence="7" type="ORF">FPQ13_04910</name>
</gene>
<keyword evidence="1" id="KW-0001">2Fe-2S</keyword>
<protein>
    <submittedName>
        <fullName evidence="7">FAD-dependent oxidoreductase</fullName>
    </submittedName>
</protein>
<accession>A0A556PPJ2</accession>
<evidence type="ECO:0000256" key="3">
    <source>
        <dbReference type="ARBA" id="ARBA00023004"/>
    </source>
</evidence>
<feature type="domain" description="Rieske" evidence="6">
    <location>
        <begin position="429"/>
        <end position="523"/>
    </location>
</feature>
<evidence type="ECO:0000256" key="5">
    <source>
        <dbReference type="ARBA" id="ARBA00023157"/>
    </source>
</evidence>
<dbReference type="InterPro" id="IPR036188">
    <property type="entry name" value="FAD/NAD-bd_sf"/>
</dbReference>
<dbReference type="InterPro" id="IPR006076">
    <property type="entry name" value="FAD-dep_OxRdtase"/>
</dbReference>
<name>A0A556PPJ2_9BACI</name>